<dbReference type="EC" id="7.2.2.11" evidence="10"/>
<evidence type="ECO:0000256" key="6">
    <source>
        <dbReference type="ARBA" id="ARBA00022967"/>
    </source>
</evidence>
<evidence type="ECO:0000259" key="13">
    <source>
        <dbReference type="PROSITE" id="PS50893"/>
    </source>
</evidence>
<feature type="domain" description="ABC transporter" evidence="13">
    <location>
        <begin position="7"/>
        <end position="258"/>
    </location>
</feature>
<dbReference type="Proteomes" id="UP000183769">
    <property type="component" value="Unassembled WGS sequence"/>
</dbReference>
<evidence type="ECO:0000256" key="5">
    <source>
        <dbReference type="ARBA" id="ARBA00022840"/>
    </source>
</evidence>
<dbReference type="SMART" id="SM00382">
    <property type="entry name" value="AAA"/>
    <property type="match status" value="1"/>
</dbReference>
<dbReference type="GO" id="GO:0015833">
    <property type="term" value="P:peptide transport"/>
    <property type="evidence" value="ECO:0007669"/>
    <property type="project" value="InterPro"/>
</dbReference>
<sequence length="347" mass="37484">MTDEPLLSVEGLTTEFDTDNGVLTAVDGIDFEIPRGETVCLVGESGSGKTVASESITRIVPTPPGEVTGSVRFDGQEITSLSESELREIRGGRIAHVFQNPQDALNHCYTVGWQIVEAVQTHEPDTSEEEARERAIELLNDVGVANAAARLDDYPHEFSGGQKQRVMIAMALVTNPDLLIADEPTTALDVTVQAQILNLLEELQEEYSMSILFVTHDLGVVAQIADHVVVMYAGKVMERGTVEEIFDDPSHPYTRALLECLPGQARSAEGIPGTLPSPIDPPDGCRFAPRCDYAVEECTAGDQPPEEPLTDTHAVSCVHYQQGYDPSTVKTEFTQEDGTVTGGVSGD</sequence>
<keyword evidence="2" id="KW-0813">Transport</keyword>
<evidence type="ECO:0000256" key="1">
    <source>
        <dbReference type="ARBA" id="ARBA00004202"/>
    </source>
</evidence>
<keyword evidence="5 14" id="KW-0067">ATP-binding</keyword>
<comment type="subcellular location">
    <subcellularLocation>
        <location evidence="1">Cell membrane</location>
        <topology evidence="1">Peripheral membrane protein</topology>
    </subcellularLocation>
</comment>
<gene>
    <name evidence="14" type="ORF">SAMN05216277_104111</name>
</gene>
<evidence type="ECO:0000256" key="8">
    <source>
        <dbReference type="ARBA" id="ARBA00023136"/>
    </source>
</evidence>
<dbReference type="EMBL" id="FOXI01000004">
    <property type="protein sequence ID" value="SFP50333.1"/>
    <property type="molecule type" value="Genomic_DNA"/>
</dbReference>
<dbReference type="InterPro" id="IPR013563">
    <property type="entry name" value="Oligopep_ABC_C"/>
</dbReference>
<keyword evidence="15" id="KW-1185">Reference proteome</keyword>
<dbReference type="PROSITE" id="PS50893">
    <property type="entry name" value="ABC_TRANSPORTER_2"/>
    <property type="match status" value="1"/>
</dbReference>
<dbReference type="CDD" id="cd03257">
    <property type="entry name" value="ABC_NikE_OppD_transporters"/>
    <property type="match status" value="1"/>
</dbReference>
<dbReference type="AlphaFoldDB" id="A0A1I5QVS7"/>
<dbReference type="PROSITE" id="PS00211">
    <property type="entry name" value="ABC_TRANSPORTER_1"/>
    <property type="match status" value="1"/>
</dbReference>
<comment type="catalytic activity">
    <reaction evidence="12">
        <text>Ni(2+)(out) + ATP + H2O = Ni(2+)(in) + ADP + phosphate + H(+)</text>
        <dbReference type="Rhea" id="RHEA:15557"/>
        <dbReference type="ChEBI" id="CHEBI:15377"/>
        <dbReference type="ChEBI" id="CHEBI:15378"/>
        <dbReference type="ChEBI" id="CHEBI:30616"/>
        <dbReference type="ChEBI" id="CHEBI:43474"/>
        <dbReference type="ChEBI" id="CHEBI:49786"/>
        <dbReference type="ChEBI" id="CHEBI:456216"/>
        <dbReference type="EC" id="7.2.2.11"/>
    </reaction>
    <physiologicalReaction direction="left-to-right" evidence="12">
        <dbReference type="Rhea" id="RHEA:15558"/>
    </physiologicalReaction>
</comment>
<dbReference type="Pfam" id="PF00005">
    <property type="entry name" value="ABC_tran"/>
    <property type="match status" value="1"/>
</dbReference>
<dbReference type="GO" id="GO:0005524">
    <property type="term" value="F:ATP binding"/>
    <property type="evidence" value="ECO:0007669"/>
    <property type="project" value="UniProtKB-KW"/>
</dbReference>
<evidence type="ECO:0000256" key="3">
    <source>
        <dbReference type="ARBA" id="ARBA00022475"/>
    </source>
</evidence>
<dbReference type="PANTHER" id="PTHR43297:SF13">
    <property type="entry name" value="NICKEL ABC TRANSPORTER, ATP-BINDING PROTEIN"/>
    <property type="match status" value="1"/>
</dbReference>
<evidence type="ECO:0000256" key="2">
    <source>
        <dbReference type="ARBA" id="ARBA00022448"/>
    </source>
</evidence>
<evidence type="ECO:0000256" key="4">
    <source>
        <dbReference type="ARBA" id="ARBA00022741"/>
    </source>
</evidence>
<evidence type="ECO:0000256" key="12">
    <source>
        <dbReference type="ARBA" id="ARBA00048610"/>
    </source>
</evidence>
<dbReference type="InterPro" id="IPR003439">
    <property type="entry name" value="ABC_transporter-like_ATP-bd"/>
</dbReference>
<keyword evidence="8" id="KW-0472">Membrane</keyword>
<dbReference type="Gene3D" id="3.40.50.300">
    <property type="entry name" value="P-loop containing nucleotide triphosphate hydrolases"/>
    <property type="match status" value="1"/>
</dbReference>
<dbReference type="GO" id="GO:0015413">
    <property type="term" value="F:ABC-type nickel transporter activity"/>
    <property type="evidence" value="ECO:0007669"/>
    <property type="project" value="UniProtKB-EC"/>
</dbReference>
<evidence type="ECO:0000256" key="7">
    <source>
        <dbReference type="ARBA" id="ARBA00023065"/>
    </source>
</evidence>
<evidence type="ECO:0000313" key="14">
    <source>
        <dbReference type="EMBL" id="SFP50333.1"/>
    </source>
</evidence>
<evidence type="ECO:0000256" key="10">
    <source>
        <dbReference type="ARBA" id="ARBA00039098"/>
    </source>
</evidence>
<comment type="subunit">
    <text evidence="9">The complex is composed of two ATP-binding proteins (NikD and NikE), two transmembrane proteins (NikB and NikC) and a solute-binding protein (NikA).</text>
</comment>
<dbReference type="InterPro" id="IPR017871">
    <property type="entry name" value="ABC_transporter-like_CS"/>
</dbReference>
<keyword evidence="4" id="KW-0547">Nucleotide-binding</keyword>
<dbReference type="RefSeq" id="WP_074877069.1">
    <property type="nucleotide sequence ID" value="NZ_FOXI01000004.1"/>
</dbReference>
<dbReference type="GO" id="GO:0005886">
    <property type="term" value="C:plasma membrane"/>
    <property type="evidence" value="ECO:0007669"/>
    <property type="project" value="UniProtKB-SubCell"/>
</dbReference>
<dbReference type="InterPro" id="IPR027417">
    <property type="entry name" value="P-loop_NTPase"/>
</dbReference>
<keyword evidence="6" id="KW-1278">Translocase</keyword>
<keyword evidence="7" id="KW-0406">Ion transport</keyword>
<dbReference type="Pfam" id="PF08352">
    <property type="entry name" value="oligo_HPY"/>
    <property type="match status" value="1"/>
</dbReference>
<dbReference type="GO" id="GO:0016887">
    <property type="term" value="F:ATP hydrolysis activity"/>
    <property type="evidence" value="ECO:0007669"/>
    <property type="project" value="InterPro"/>
</dbReference>
<reference evidence="15" key="1">
    <citation type="submission" date="2016-10" db="EMBL/GenBank/DDBJ databases">
        <authorList>
            <person name="Varghese N."/>
            <person name="Submissions S."/>
        </authorList>
    </citation>
    <scope>NUCLEOTIDE SEQUENCE [LARGE SCALE GENOMIC DNA]</scope>
    <source>
        <strain evidence="15">CGMCC 1.10329</strain>
    </source>
</reference>
<accession>A0A1I5QVS7</accession>
<dbReference type="PANTHER" id="PTHR43297">
    <property type="entry name" value="OLIGOPEPTIDE TRANSPORT ATP-BINDING PROTEIN APPD"/>
    <property type="match status" value="1"/>
</dbReference>
<dbReference type="NCBIfam" id="TIGR01727">
    <property type="entry name" value="oligo_HPY"/>
    <property type="match status" value="1"/>
</dbReference>
<keyword evidence="3" id="KW-1003">Cell membrane</keyword>
<dbReference type="SUPFAM" id="SSF52540">
    <property type="entry name" value="P-loop containing nucleoside triphosphate hydrolases"/>
    <property type="match status" value="1"/>
</dbReference>
<evidence type="ECO:0000256" key="11">
    <source>
        <dbReference type="ARBA" id="ARBA00044143"/>
    </source>
</evidence>
<evidence type="ECO:0000313" key="15">
    <source>
        <dbReference type="Proteomes" id="UP000183769"/>
    </source>
</evidence>
<dbReference type="InterPro" id="IPR003593">
    <property type="entry name" value="AAA+_ATPase"/>
</dbReference>
<dbReference type="InterPro" id="IPR050388">
    <property type="entry name" value="ABC_Ni/Peptide_Import"/>
</dbReference>
<organism evidence="14 15">
    <name type="scientific">Halolamina pelagica</name>
    <dbReference type="NCBI Taxonomy" id="699431"/>
    <lineage>
        <taxon>Archaea</taxon>
        <taxon>Methanobacteriati</taxon>
        <taxon>Methanobacteriota</taxon>
        <taxon>Stenosarchaea group</taxon>
        <taxon>Halobacteria</taxon>
        <taxon>Halobacteriales</taxon>
        <taxon>Haloferacaceae</taxon>
    </lineage>
</organism>
<dbReference type="FunFam" id="3.40.50.300:FF:000016">
    <property type="entry name" value="Oligopeptide ABC transporter ATP-binding component"/>
    <property type="match status" value="1"/>
</dbReference>
<name>A0A1I5QVS7_9EURY</name>
<dbReference type="OrthoDB" id="18209at2157"/>
<proteinExistence type="predicted"/>
<protein>
    <recommendedName>
        <fullName evidence="11">Nickel import system ATP-binding protein NikD</fullName>
        <ecNumber evidence="10">7.2.2.11</ecNumber>
    </recommendedName>
</protein>
<evidence type="ECO:0000256" key="9">
    <source>
        <dbReference type="ARBA" id="ARBA00038669"/>
    </source>
</evidence>